<evidence type="ECO:0008006" key="4">
    <source>
        <dbReference type="Google" id="ProtNLM"/>
    </source>
</evidence>
<gene>
    <name evidence="2" type="ORF">IZ6_12390</name>
</gene>
<keyword evidence="1" id="KW-0472">Membrane</keyword>
<organism evidence="2 3">
    <name type="scientific">Terrihabitans soli</name>
    <dbReference type="NCBI Taxonomy" id="708113"/>
    <lineage>
        <taxon>Bacteria</taxon>
        <taxon>Pseudomonadati</taxon>
        <taxon>Pseudomonadota</taxon>
        <taxon>Alphaproteobacteria</taxon>
        <taxon>Hyphomicrobiales</taxon>
        <taxon>Terrihabitans</taxon>
    </lineage>
</organism>
<keyword evidence="3" id="KW-1185">Reference proteome</keyword>
<sequence length="134" mass="13236">MLQALLASGALFSGIKAEATARAQRIAFMIAMSVVALVFLLVGLGALATAAAIMLEPQLGLPGAIAAVGGVAIVIALILVLVGTHKKSATAATTKTPANAANSAIPGIAESASQQPVPWLLGALALGLMLGRKS</sequence>
<evidence type="ECO:0000256" key="1">
    <source>
        <dbReference type="SAM" id="Phobius"/>
    </source>
</evidence>
<keyword evidence="1" id="KW-0812">Transmembrane</keyword>
<feature type="transmembrane region" description="Helical" evidence="1">
    <location>
        <begin position="59"/>
        <end position="82"/>
    </location>
</feature>
<dbReference type="Proteomes" id="UP000515317">
    <property type="component" value="Chromosome"/>
</dbReference>
<dbReference type="EMBL" id="AP023361">
    <property type="protein sequence ID" value="BCJ90504.1"/>
    <property type="molecule type" value="Genomic_DNA"/>
</dbReference>
<reference evidence="2 3" key="1">
    <citation type="submission" date="2020-08" db="EMBL/GenBank/DDBJ databases">
        <title>Genome sequence of Rhizobiales bacterium strain IZ6.</title>
        <authorList>
            <person name="Nakai R."/>
            <person name="Naganuma T."/>
        </authorList>
    </citation>
    <scope>NUCLEOTIDE SEQUENCE [LARGE SCALE GENOMIC DNA]</scope>
    <source>
        <strain evidence="2 3">IZ6</strain>
    </source>
</reference>
<protein>
    <recommendedName>
        <fullName evidence="4">Phage holin family protein</fullName>
    </recommendedName>
</protein>
<dbReference type="AlphaFoldDB" id="A0A6S6QJM3"/>
<feature type="transmembrane region" description="Helical" evidence="1">
    <location>
        <begin position="27"/>
        <end position="47"/>
    </location>
</feature>
<dbReference type="InterPro" id="IPR009937">
    <property type="entry name" value="Phage_holin_3_6"/>
</dbReference>
<keyword evidence="1" id="KW-1133">Transmembrane helix</keyword>
<evidence type="ECO:0000313" key="2">
    <source>
        <dbReference type="EMBL" id="BCJ90504.1"/>
    </source>
</evidence>
<proteinExistence type="predicted"/>
<accession>A0A6S6QJM3</accession>
<dbReference type="Pfam" id="PF07332">
    <property type="entry name" value="Phage_holin_3_6"/>
    <property type="match status" value="1"/>
</dbReference>
<dbReference type="RefSeq" id="WP_222877130.1">
    <property type="nucleotide sequence ID" value="NZ_AP023361.1"/>
</dbReference>
<evidence type="ECO:0000313" key="3">
    <source>
        <dbReference type="Proteomes" id="UP000515317"/>
    </source>
</evidence>
<dbReference type="KEGG" id="tso:IZ6_12390"/>
<name>A0A6S6QJM3_9HYPH</name>